<dbReference type="AlphaFoldDB" id="A0A0H2ZU71"/>
<name>A0A0H2ZU71_MYCA1</name>
<sequence length="41" mass="4072">MSVGPASPGECGEAGDQIRRSAGPFIAAVCGAPIFGGRRKP</sequence>
<evidence type="ECO:0000313" key="2">
    <source>
        <dbReference type="Proteomes" id="UP000001574"/>
    </source>
</evidence>
<dbReference type="HOGENOM" id="CLU_3272970_0_0_11"/>
<dbReference type="EMBL" id="CP000479">
    <property type="protein sequence ID" value="ABK65991.1"/>
    <property type="molecule type" value="Genomic_DNA"/>
</dbReference>
<protein>
    <submittedName>
        <fullName evidence="1">Uncharacterized protein</fullName>
    </submittedName>
</protein>
<gene>
    <name evidence="1" type="ordered locus">MAV_4972</name>
</gene>
<organism evidence="1 2">
    <name type="scientific">Mycobacterium avium (strain 104)</name>
    <dbReference type="NCBI Taxonomy" id="243243"/>
    <lineage>
        <taxon>Bacteria</taxon>
        <taxon>Bacillati</taxon>
        <taxon>Actinomycetota</taxon>
        <taxon>Actinomycetes</taxon>
        <taxon>Mycobacteriales</taxon>
        <taxon>Mycobacteriaceae</taxon>
        <taxon>Mycobacterium</taxon>
        <taxon>Mycobacterium avium complex (MAC)</taxon>
    </lineage>
</organism>
<reference evidence="1 2" key="1">
    <citation type="submission" date="2006-10" db="EMBL/GenBank/DDBJ databases">
        <authorList>
            <person name="Fleischmann R.D."/>
            <person name="Dodson R.J."/>
            <person name="Haft D.H."/>
            <person name="Merkel J.S."/>
            <person name="Nelson W.C."/>
            <person name="Fraser C.M."/>
        </authorList>
    </citation>
    <scope>NUCLEOTIDE SEQUENCE [LARGE SCALE GENOMIC DNA]</scope>
    <source>
        <strain evidence="1 2">104</strain>
    </source>
</reference>
<proteinExistence type="predicted"/>
<accession>A0A0H2ZU71</accession>
<evidence type="ECO:0000313" key="1">
    <source>
        <dbReference type="EMBL" id="ABK65991.1"/>
    </source>
</evidence>
<dbReference type="Proteomes" id="UP000001574">
    <property type="component" value="Chromosome"/>
</dbReference>
<dbReference type="KEGG" id="mav:MAV_4972"/>